<proteinExistence type="predicted"/>
<comment type="caution">
    <text evidence="2">The sequence shown here is derived from an EMBL/GenBank/DDBJ whole genome shotgun (WGS) entry which is preliminary data.</text>
</comment>
<dbReference type="AlphaFoldDB" id="A0A1J5PT72"/>
<reference evidence="2" key="1">
    <citation type="submission" date="2016-10" db="EMBL/GenBank/DDBJ databases">
        <title>Sequence of Gallionella enrichment culture.</title>
        <authorList>
            <person name="Poehlein A."/>
            <person name="Muehling M."/>
            <person name="Daniel R."/>
        </authorList>
    </citation>
    <scope>NUCLEOTIDE SEQUENCE</scope>
</reference>
<accession>A0A1J5PT72</accession>
<feature type="region of interest" description="Disordered" evidence="1">
    <location>
        <begin position="1"/>
        <end position="68"/>
    </location>
</feature>
<feature type="compositionally biased region" description="Basic and acidic residues" evidence="1">
    <location>
        <begin position="8"/>
        <end position="42"/>
    </location>
</feature>
<organism evidence="2">
    <name type="scientific">mine drainage metagenome</name>
    <dbReference type="NCBI Taxonomy" id="410659"/>
    <lineage>
        <taxon>unclassified sequences</taxon>
        <taxon>metagenomes</taxon>
        <taxon>ecological metagenomes</taxon>
    </lineage>
</organism>
<feature type="region of interest" description="Disordered" evidence="1">
    <location>
        <begin position="86"/>
        <end position="109"/>
    </location>
</feature>
<evidence type="ECO:0000256" key="1">
    <source>
        <dbReference type="SAM" id="MobiDB-lite"/>
    </source>
</evidence>
<dbReference type="EMBL" id="MLJW01002418">
    <property type="protein sequence ID" value="OIQ74689.1"/>
    <property type="molecule type" value="Genomic_DNA"/>
</dbReference>
<feature type="compositionally biased region" description="Basic residues" evidence="1">
    <location>
        <begin position="94"/>
        <end position="109"/>
    </location>
</feature>
<evidence type="ECO:0000313" key="2">
    <source>
        <dbReference type="EMBL" id="OIQ74689.1"/>
    </source>
</evidence>
<protein>
    <submittedName>
        <fullName evidence="2">Uncharacterized protein</fullName>
    </submittedName>
</protein>
<sequence>MAADPDLVDEHADHERREQERKTDTRDDQVRDHDCRPSERSVRLRRHYRGAGTRPRVHRSDSRVQSRAVGVRLSGRVARASRISPIGIPTCGHTRMKATRRTTSRAYRR</sequence>
<gene>
    <name evidence="2" type="ORF">GALL_436550</name>
</gene>
<name>A0A1J5PT72_9ZZZZ</name>